<dbReference type="Proteomes" id="UP000014136">
    <property type="component" value="Unassembled WGS sequence"/>
</dbReference>
<sequence>MDIKFILVENRTVEEEALRNTLNEMKTSDEIQLGFLKYGIQ</sequence>
<dbReference type="AlphaFoldDB" id="S0NWT6"/>
<evidence type="ECO:0000313" key="1">
    <source>
        <dbReference type="EMBL" id="EOT29154.1"/>
    </source>
</evidence>
<reference evidence="1 2" key="1">
    <citation type="submission" date="2013-03" db="EMBL/GenBank/DDBJ databases">
        <title>The Genome Sequence of Enterococcus saccharolyticus ATCC_43076 (Illumina only assembly).</title>
        <authorList>
            <consortium name="The Broad Institute Genomics Platform"/>
            <consortium name="The Broad Institute Genome Sequencing Center for Infectious Disease"/>
            <person name="Earl A."/>
            <person name="Russ C."/>
            <person name="Gilmore M."/>
            <person name="Surin D."/>
            <person name="Walker B."/>
            <person name="Young S."/>
            <person name="Zeng Q."/>
            <person name="Gargeya S."/>
            <person name="Fitzgerald M."/>
            <person name="Haas B."/>
            <person name="Abouelleil A."/>
            <person name="Allen A.W."/>
            <person name="Alvarado L."/>
            <person name="Arachchi H.M."/>
            <person name="Berlin A.M."/>
            <person name="Chapman S.B."/>
            <person name="Gainer-Dewar J."/>
            <person name="Goldberg J."/>
            <person name="Griggs A."/>
            <person name="Gujja S."/>
            <person name="Hansen M."/>
            <person name="Howarth C."/>
            <person name="Imamovic A."/>
            <person name="Ireland A."/>
            <person name="Larimer J."/>
            <person name="McCowan C."/>
            <person name="Murphy C."/>
            <person name="Pearson M."/>
            <person name="Poon T.W."/>
            <person name="Priest M."/>
            <person name="Roberts A."/>
            <person name="Saif S."/>
            <person name="Shea T."/>
            <person name="Sisk P."/>
            <person name="Sykes S."/>
            <person name="Wortman J."/>
            <person name="Nusbaum C."/>
            <person name="Birren B."/>
        </authorList>
    </citation>
    <scope>NUCLEOTIDE SEQUENCE [LARGE SCALE GENOMIC DNA]</scope>
    <source>
        <strain evidence="1 2">ATCC 43076</strain>
    </source>
</reference>
<proteinExistence type="predicted"/>
<dbReference type="EMBL" id="AHYT01000004">
    <property type="protein sequence ID" value="EOT29154.1"/>
    <property type="molecule type" value="Genomic_DNA"/>
</dbReference>
<protein>
    <submittedName>
        <fullName evidence="1">Uncharacterized protein</fullName>
    </submittedName>
</protein>
<accession>S0NWT6</accession>
<keyword evidence="2" id="KW-1185">Reference proteome</keyword>
<dbReference type="RefSeq" id="WP_016174904.1">
    <property type="nucleotide sequence ID" value="NZ_KE136389.1"/>
</dbReference>
<gene>
    <name evidence="1" type="ORF">OMQ_01106</name>
</gene>
<dbReference type="PATRIC" id="fig|1139996.3.peg.1090"/>
<evidence type="ECO:0000313" key="2">
    <source>
        <dbReference type="Proteomes" id="UP000014136"/>
    </source>
</evidence>
<comment type="caution">
    <text evidence="1">The sequence shown here is derived from an EMBL/GenBank/DDBJ whole genome shotgun (WGS) entry which is preliminary data.</text>
</comment>
<organism evidence="1 2">
    <name type="scientific">Enterococcus saccharolyticus subsp. saccharolyticus ATCC 43076</name>
    <dbReference type="NCBI Taxonomy" id="1139996"/>
    <lineage>
        <taxon>Bacteria</taxon>
        <taxon>Bacillati</taxon>
        <taxon>Bacillota</taxon>
        <taxon>Bacilli</taxon>
        <taxon>Lactobacillales</taxon>
        <taxon>Enterococcaceae</taxon>
        <taxon>Enterococcus</taxon>
    </lineage>
</organism>
<dbReference type="STRING" id="41997.RV16_GL002131"/>
<dbReference type="HOGENOM" id="CLU_3269749_0_0_9"/>
<name>S0NWT6_9ENTE</name>